<feature type="compositionally biased region" description="Basic residues" evidence="1">
    <location>
        <begin position="53"/>
        <end position="63"/>
    </location>
</feature>
<organism evidence="2 3">
    <name type="scientific">Polychaeton citri CBS 116435</name>
    <dbReference type="NCBI Taxonomy" id="1314669"/>
    <lineage>
        <taxon>Eukaryota</taxon>
        <taxon>Fungi</taxon>
        <taxon>Dikarya</taxon>
        <taxon>Ascomycota</taxon>
        <taxon>Pezizomycotina</taxon>
        <taxon>Dothideomycetes</taxon>
        <taxon>Dothideomycetidae</taxon>
        <taxon>Capnodiales</taxon>
        <taxon>Capnodiaceae</taxon>
        <taxon>Polychaeton</taxon>
    </lineage>
</organism>
<proteinExistence type="predicted"/>
<keyword evidence="3" id="KW-1185">Reference proteome</keyword>
<dbReference type="Proteomes" id="UP000799441">
    <property type="component" value="Unassembled WGS sequence"/>
</dbReference>
<name>A0A9P4QIR4_9PEZI</name>
<gene>
    <name evidence="2" type="ORF">K431DRAFT_81868</name>
</gene>
<accession>A0A9P4QIR4</accession>
<evidence type="ECO:0000256" key="1">
    <source>
        <dbReference type="SAM" id="MobiDB-lite"/>
    </source>
</evidence>
<dbReference type="AlphaFoldDB" id="A0A9P4QIR4"/>
<protein>
    <submittedName>
        <fullName evidence="2">Uncharacterized protein</fullName>
    </submittedName>
</protein>
<comment type="caution">
    <text evidence="2">The sequence shown here is derived from an EMBL/GenBank/DDBJ whole genome shotgun (WGS) entry which is preliminary data.</text>
</comment>
<reference evidence="2" key="1">
    <citation type="journal article" date="2020" name="Stud. Mycol.">
        <title>101 Dothideomycetes genomes: a test case for predicting lifestyles and emergence of pathogens.</title>
        <authorList>
            <person name="Haridas S."/>
            <person name="Albert R."/>
            <person name="Binder M."/>
            <person name="Bloem J."/>
            <person name="Labutti K."/>
            <person name="Salamov A."/>
            <person name="Andreopoulos B."/>
            <person name="Baker S."/>
            <person name="Barry K."/>
            <person name="Bills G."/>
            <person name="Bluhm B."/>
            <person name="Cannon C."/>
            <person name="Castanera R."/>
            <person name="Culley D."/>
            <person name="Daum C."/>
            <person name="Ezra D."/>
            <person name="Gonzalez J."/>
            <person name="Henrissat B."/>
            <person name="Kuo A."/>
            <person name="Liang C."/>
            <person name="Lipzen A."/>
            <person name="Lutzoni F."/>
            <person name="Magnuson J."/>
            <person name="Mondo S."/>
            <person name="Nolan M."/>
            <person name="Ohm R."/>
            <person name="Pangilinan J."/>
            <person name="Park H.-J."/>
            <person name="Ramirez L."/>
            <person name="Alfaro M."/>
            <person name="Sun H."/>
            <person name="Tritt A."/>
            <person name="Yoshinaga Y."/>
            <person name="Zwiers L.-H."/>
            <person name="Turgeon B."/>
            <person name="Goodwin S."/>
            <person name="Spatafora J."/>
            <person name="Crous P."/>
            <person name="Grigoriev I."/>
        </authorList>
    </citation>
    <scope>NUCLEOTIDE SEQUENCE</scope>
    <source>
        <strain evidence="2">CBS 116435</strain>
    </source>
</reference>
<dbReference type="EMBL" id="MU003767">
    <property type="protein sequence ID" value="KAF2725659.1"/>
    <property type="molecule type" value="Genomic_DNA"/>
</dbReference>
<feature type="compositionally biased region" description="Polar residues" evidence="1">
    <location>
        <begin position="77"/>
        <end position="90"/>
    </location>
</feature>
<feature type="region of interest" description="Disordered" evidence="1">
    <location>
        <begin position="46"/>
        <end position="90"/>
    </location>
</feature>
<evidence type="ECO:0000313" key="2">
    <source>
        <dbReference type="EMBL" id="KAF2725659.1"/>
    </source>
</evidence>
<sequence>MPIPQQGPLPRKYAQHVQDLSGSGCSLGRCSSDACSMQSATLRGWPRGTTVARRGRRAHRKPKLSCGTAVCTGGQRSGPNSSLQTRPSTQVRLLRKRDSLAWEKIALLTHAAYCSVIVDRLTGLQAALRTLYLHSQIDGRISLRLKLASSHARVLHEAPILHISQEAQWHVDA</sequence>
<evidence type="ECO:0000313" key="3">
    <source>
        <dbReference type="Proteomes" id="UP000799441"/>
    </source>
</evidence>